<dbReference type="SUPFAM" id="SSF102198">
    <property type="entry name" value="Putative cyclase"/>
    <property type="match status" value="1"/>
</dbReference>
<dbReference type="InterPro" id="IPR007325">
    <property type="entry name" value="KFase/CYL"/>
</dbReference>
<organism evidence="2 3">
    <name type="scientific">Lophium mytilinum</name>
    <dbReference type="NCBI Taxonomy" id="390894"/>
    <lineage>
        <taxon>Eukaryota</taxon>
        <taxon>Fungi</taxon>
        <taxon>Dikarya</taxon>
        <taxon>Ascomycota</taxon>
        <taxon>Pezizomycotina</taxon>
        <taxon>Dothideomycetes</taxon>
        <taxon>Pleosporomycetidae</taxon>
        <taxon>Mytilinidiales</taxon>
        <taxon>Mytilinidiaceae</taxon>
        <taxon>Lophium</taxon>
    </lineage>
</organism>
<keyword evidence="3" id="KW-1185">Reference proteome</keyword>
<dbReference type="GO" id="GO:0004061">
    <property type="term" value="F:arylformamidase activity"/>
    <property type="evidence" value="ECO:0007669"/>
    <property type="project" value="InterPro"/>
</dbReference>
<name>A0A6A6R723_9PEZI</name>
<dbReference type="EMBL" id="MU004183">
    <property type="protein sequence ID" value="KAF2500605.1"/>
    <property type="molecule type" value="Genomic_DNA"/>
</dbReference>
<dbReference type="OrthoDB" id="5396at2759"/>
<comment type="similarity">
    <text evidence="1">Belongs to the Cyclase 1 superfamily.</text>
</comment>
<dbReference type="PANTHER" id="PTHR34861:SF11">
    <property type="entry name" value="CYCLASE"/>
    <property type="match status" value="1"/>
</dbReference>
<evidence type="ECO:0008006" key="4">
    <source>
        <dbReference type="Google" id="ProtNLM"/>
    </source>
</evidence>
<dbReference type="PANTHER" id="PTHR34861">
    <property type="match status" value="1"/>
</dbReference>
<dbReference type="AlphaFoldDB" id="A0A6A6R723"/>
<dbReference type="GO" id="GO:0019441">
    <property type="term" value="P:L-tryptophan catabolic process to kynurenine"/>
    <property type="evidence" value="ECO:0007669"/>
    <property type="project" value="InterPro"/>
</dbReference>
<sequence>MLSRPSFDQLPLRKGDPPYSAWGLYGLDDQLGTLNLLTPEVVKEATSEVKTGFRIGLDSPINYLTPPSHGRLPLKHNIFSSNPPTTFHDDSIEMNTQISSQWDGFRHFGYQKEKRFYNGVTAEEISGPNATSTLGMHLLKLAAWCKSGIVGRGILLDYLRWSESQNKPYELISAHVITVDDLKAVADAQKVEIKQGDILIVRSGFNVGYEALNEEQKVEWSKAKPTKWVGLEASVGMARWLWESGFSAAAGDAPGFERFPFGGEFEGEKLSLHEILLGGWGMPIGEMFNVEELSEECARQGRYSFFLTSMPMNVPGLVGSPPHAIAIF</sequence>
<dbReference type="InterPro" id="IPR037175">
    <property type="entry name" value="KFase_sf"/>
</dbReference>
<dbReference type="Proteomes" id="UP000799750">
    <property type="component" value="Unassembled WGS sequence"/>
</dbReference>
<evidence type="ECO:0000313" key="2">
    <source>
        <dbReference type="EMBL" id="KAF2500605.1"/>
    </source>
</evidence>
<dbReference type="Gene3D" id="3.50.30.50">
    <property type="entry name" value="Putative cyclase"/>
    <property type="match status" value="1"/>
</dbReference>
<gene>
    <name evidence="2" type="ORF">BU16DRAFT_602621</name>
</gene>
<evidence type="ECO:0000313" key="3">
    <source>
        <dbReference type="Proteomes" id="UP000799750"/>
    </source>
</evidence>
<dbReference type="Pfam" id="PF04199">
    <property type="entry name" value="Cyclase"/>
    <property type="match status" value="1"/>
</dbReference>
<accession>A0A6A6R723</accession>
<reference evidence="2" key="1">
    <citation type="journal article" date="2020" name="Stud. Mycol.">
        <title>101 Dothideomycetes genomes: a test case for predicting lifestyles and emergence of pathogens.</title>
        <authorList>
            <person name="Haridas S."/>
            <person name="Albert R."/>
            <person name="Binder M."/>
            <person name="Bloem J."/>
            <person name="Labutti K."/>
            <person name="Salamov A."/>
            <person name="Andreopoulos B."/>
            <person name="Baker S."/>
            <person name="Barry K."/>
            <person name="Bills G."/>
            <person name="Bluhm B."/>
            <person name="Cannon C."/>
            <person name="Castanera R."/>
            <person name="Culley D."/>
            <person name="Daum C."/>
            <person name="Ezra D."/>
            <person name="Gonzalez J."/>
            <person name="Henrissat B."/>
            <person name="Kuo A."/>
            <person name="Liang C."/>
            <person name="Lipzen A."/>
            <person name="Lutzoni F."/>
            <person name="Magnuson J."/>
            <person name="Mondo S."/>
            <person name="Nolan M."/>
            <person name="Ohm R."/>
            <person name="Pangilinan J."/>
            <person name="Park H.-J."/>
            <person name="Ramirez L."/>
            <person name="Alfaro M."/>
            <person name="Sun H."/>
            <person name="Tritt A."/>
            <person name="Yoshinaga Y."/>
            <person name="Zwiers L.-H."/>
            <person name="Turgeon B."/>
            <person name="Goodwin S."/>
            <person name="Spatafora J."/>
            <person name="Crous P."/>
            <person name="Grigoriev I."/>
        </authorList>
    </citation>
    <scope>NUCLEOTIDE SEQUENCE</scope>
    <source>
        <strain evidence="2">CBS 269.34</strain>
    </source>
</reference>
<protein>
    <recommendedName>
        <fullName evidence="4">Cyclase</fullName>
    </recommendedName>
</protein>
<evidence type="ECO:0000256" key="1">
    <source>
        <dbReference type="ARBA" id="ARBA00007865"/>
    </source>
</evidence>
<proteinExistence type="inferred from homology"/>